<reference evidence="10 11" key="1">
    <citation type="journal article" date="2019" name="Int. J. Syst. Evol. Microbiol.">
        <title>The Global Catalogue of Microorganisms (GCM) 10K type strain sequencing project: providing services to taxonomists for standard genome sequencing and annotation.</title>
        <authorList>
            <consortium name="The Broad Institute Genomics Platform"/>
            <consortium name="The Broad Institute Genome Sequencing Center for Infectious Disease"/>
            <person name="Wu L."/>
            <person name="Ma J."/>
        </authorList>
    </citation>
    <scope>NUCLEOTIDE SEQUENCE [LARGE SCALE GENOMIC DNA]</scope>
    <source>
        <strain evidence="10 11">JCM 9383</strain>
    </source>
</reference>
<comment type="catalytic activity">
    <reaction evidence="4">
        <text>Hydrolysis of terminal non-reducing beta-D-galactose residues in beta-D-galactosides.</text>
        <dbReference type="EC" id="3.2.1.23"/>
    </reaction>
</comment>
<dbReference type="InterPro" id="IPR017853">
    <property type="entry name" value="GH"/>
</dbReference>
<keyword evidence="11" id="KW-1185">Reference proteome</keyword>
<dbReference type="InterPro" id="IPR019801">
    <property type="entry name" value="Glyco_hydro_35_CS"/>
</dbReference>
<dbReference type="EMBL" id="BAAAUX010000011">
    <property type="protein sequence ID" value="GAA2787539.1"/>
    <property type="molecule type" value="Genomic_DNA"/>
</dbReference>
<evidence type="ECO:0000256" key="5">
    <source>
        <dbReference type="RuleBase" id="RU003679"/>
    </source>
</evidence>
<dbReference type="PIRSF" id="PIRSF006336">
    <property type="entry name" value="B-gal"/>
    <property type="match status" value="1"/>
</dbReference>
<dbReference type="InterPro" id="IPR048912">
    <property type="entry name" value="BetaGal1-like_ABD1"/>
</dbReference>
<evidence type="ECO:0000313" key="11">
    <source>
        <dbReference type="Proteomes" id="UP001500979"/>
    </source>
</evidence>
<dbReference type="Gene3D" id="2.60.120.260">
    <property type="entry name" value="Galactose-binding domain-like"/>
    <property type="match status" value="2"/>
</dbReference>
<keyword evidence="3 4" id="KW-0326">Glycosidase</keyword>
<evidence type="ECO:0000256" key="3">
    <source>
        <dbReference type="ARBA" id="ARBA00023295"/>
    </source>
</evidence>
<protein>
    <recommendedName>
        <fullName evidence="4">Beta-galactosidase</fullName>
        <ecNumber evidence="4">3.2.1.23</ecNumber>
    </recommendedName>
</protein>
<feature type="domain" description="Beta-galactosidase galactose-binding" evidence="9">
    <location>
        <begin position="536"/>
        <end position="594"/>
    </location>
</feature>
<feature type="domain" description="Beta-galactosidase 1-like first all-beta" evidence="8">
    <location>
        <begin position="408"/>
        <end position="518"/>
    </location>
</feature>
<proteinExistence type="inferred from homology"/>
<evidence type="ECO:0000259" key="7">
    <source>
        <dbReference type="Pfam" id="PF01301"/>
    </source>
</evidence>
<accession>A0ABN3VAY9</accession>
<gene>
    <name evidence="10" type="ORF">GCM10010470_22500</name>
</gene>
<dbReference type="InterPro" id="IPR006311">
    <property type="entry name" value="TAT_signal"/>
</dbReference>
<feature type="region of interest" description="Disordered" evidence="6">
    <location>
        <begin position="366"/>
        <end position="386"/>
    </location>
</feature>
<dbReference type="Gene3D" id="3.20.20.80">
    <property type="entry name" value="Glycosidases"/>
    <property type="match status" value="1"/>
</dbReference>
<comment type="caution">
    <text evidence="10">The sequence shown here is derived from an EMBL/GenBank/DDBJ whole genome shotgun (WGS) entry which is preliminary data.</text>
</comment>
<comment type="similarity">
    <text evidence="1 5">Belongs to the glycosyl hydrolase 35 family.</text>
</comment>
<dbReference type="EC" id="3.2.1.23" evidence="4"/>
<name>A0ABN3VAY9_9PSEU</name>
<keyword evidence="2 4" id="KW-0378">Hydrolase</keyword>
<dbReference type="InterPro" id="IPR031330">
    <property type="entry name" value="Gly_Hdrlase_35_cat"/>
</dbReference>
<dbReference type="Proteomes" id="UP001500979">
    <property type="component" value="Unassembled WGS sequence"/>
</dbReference>
<dbReference type="PROSITE" id="PS51318">
    <property type="entry name" value="TAT"/>
    <property type="match status" value="1"/>
</dbReference>
<dbReference type="PRINTS" id="PR00742">
    <property type="entry name" value="GLHYDRLASE35"/>
</dbReference>
<evidence type="ECO:0000256" key="6">
    <source>
        <dbReference type="SAM" id="MobiDB-lite"/>
    </source>
</evidence>
<evidence type="ECO:0000256" key="1">
    <source>
        <dbReference type="ARBA" id="ARBA00009809"/>
    </source>
</evidence>
<evidence type="ECO:0000313" key="10">
    <source>
        <dbReference type="EMBL" id="GAA2787539.1"/>
    </source>
</evidence>
<evidence type="ECO:0000256" key="4">
    <source>
        <dbReference type="RuleBase" id="RU000675"/>
    </source>
</evidence>
<dbReference type="SUPFAM" id="SSF49785">
    <property type="entry name" value="Galactose-binding domain-like"/>
    <property type="match status" value="1"/>
</dbReference>
<dbReference type="PROSITE" id="PS01182">
    <property type="entry name" value="GLYCOSYL_HYDROL_F35"/>
    <property type="match status" value="1"/>
</dbReference>
<dbReference type="Pfam" id="PF21467">
    <property type="entry name" value="BetaGal_gal-bd"/>
    <property type="match status" value="1"/>
</dbReference>
<dbReference type="Pfam" id="PF01301">
    <property type="entry name" value="Glyco_hydro_35"/>
    <property type="match status" value="1"/>
</dbReference>
<evidence type="ECO:0000259" key="8">
    <source>
        <dbReference type="Pfam" id="PF21317"/>
    </source>
</evidence>
<evidence type="ECO:0000259" key="9">
    <source>
        <dbReference type="Pfam" id="PF21467"/>
    </source>
</evidence>
<dbReference type="Pfam" id="PF21317">
    <property type="entry name" value="BetaGal_ABD_1"/>
    <property type="match status" value="1"/>
</dbReference>
<evidence type="ECO:0000256" key="2">
    <source>
        <dbReference type="ARBA" id="ARBA00022801"/>
    </source>
</evidence>
<organism evidence="10 11">
    <name type="scientific">Saccharopolyspora taberi</name>
    <dbReference type="NCBI Taxonomy" id="60895"/>
    <lineage>
        <taxon>Bacteria</taxon>
        <taxon>Bacillati</taxon>
        <taxon>Actinomycetota</taxon>
        <taxon>Actinomycetes</taxon>
        <taxon>Pseudonocardiales</taxon>
        <taxon>Pseudonocardiaceae</taxon>
        <taxon>Saccharopolyspora</taxon>
    </lineage>
</organism>
<sequence length="617" mass="68090">MEGMSRRRFLGAAGSVTVSAAMLGGPGRMVVAEAAAPGGLTVDGDRFLLDGKPFQIISGGIHYFRIHPDLWRDRLNRMRMLGLNTVETYVAWNFHEQERGEVDFSGWRDFVRFIEIAGELGLKVVFRPGPYVCAEWEFGGFPAWLLENPDQALRSSDPTYLEAVDTWFAQLLPRVAPLQATRGGPVIAVQVENEYGSYGNDTAYLQHLADQLRANDIDSLLFCCNGASEAALRDGNLPGTLATVNFAGDPTGPFETLRKYQPEGPLWCTEYWDGWFDHWGEQHHTTDPAQDAANVDKMLAAGASINLYMAAGSTNFEWWSGANYDEATKQYQPTITSYDYDAPVSEAGDLTEKFHKIREVIGRYTTLPDEPLPEPPARLAPQSARPTASVGLLDSLDRLTKPVTRDTPVPMEQVGQAQGLIHYRTSVQGPLGKNTLTISQLGDRAWVFLDGERKGELDRNQPDQGVEIEVTGESARLDILVGTGGRINFGHFINDTKGIRGDVRLGGQLLSGWEIRPLPMNDLSGLRFSEPGASGPAFHRATLRIDAPADGFLELPGWNKGALWLNGFLLGRYWHIGPQRTLYAPAPLWREGDNELIALELNQPGESIELRAEPDLG</sequence>
<dbReference type="InterPro" id="IPR048913">
    <property type="entry name" value="BetaGal_gal-bd"/>
</dbReference>
<dbReference type="InterPro" id="IPR008979">
    <property type="entry name" value="Galactose-bd-like_sf"/>
</dbReference>
<dbReference type="InterPro" id="IPR026283">
    <property type="entry name" value="B-gal_1-like"/>
</dbReference>
<dbReference type="SUPFAM" id="SSF51445">
    <property type="entry name" value="(Trans)glycosidases"/>
    <property type="match status" value="1"/>
</dbReference>
<feature type="domain" description="Glycoside hydrolase 35 catalytic" evidence="7">
    <location>
        <begin position="47"/>
        <end position="363"/>
    </location>
</feature>
<dbReference type="InterPro" id="IPR001944">
    <property type="entry name" value="Glycoside_Hdrlase_35"/>
</dbReference>
<dbReference type="PANTHER" id="PTHR23421">
    <property type="entry name" value="BETA-GALACTOSIDASE RELATED"/>
    <property type="match status" value="1"/>
</dbReference>